<keyword evidence="2" id="KW-1185">Reference proteome</keyword>
<dbReference type="Ensembl" id="ENSOKIT00005028983.1">
    <property type="protein sequence ID" value="ENSOKIP00005027359.1"/>
    <property type="gene ID" value="ENSOKIG00005011886.1"/>
</dbReference>
<sequence>MNLWLCQLVTTLQSCLQGKIHDNKCQPELKSLSTRMMTLWHSLSQLGNSIQEVTGTNIIETLYLHHESQKPLLRPFTSNTIYSICVADQRLNHKLRLMRNGEMVVQRQPDVQYVELLSGRQLCGGGNP</sequence>
<dbReference type="Proteomes" id="UP000694557">
    <property type="component" value="Unassembled WGS sequence"/>
</dbReference>
<dbReference type="AlphaFoldDB" id="A0A8C7FFJ8"/>
<accession>A0A8C7FFJ8</accession>
<evidence type="ECO:0000313" key="2">
    <source>
        <dbReference type="Proteomes" id="UP000694557"/>
    </source>
</evidence>
<evidence type="ECO:0000313" key="1">
    <source>
        <dbReference type="Ensembl" id="ENSOKIP00005027359.1"/>
    </source>
</evidence>
<proteinExistence type="predicted"/>
<organism evidence="1 2">
    <name type="scientific">Oncorhynchus kisutch</name>
    <name type="common">Coho salmon</name>
    <name type="synonym">Salmo kisutch</name>
    <dbReference type="NCBI Taxonomy" id="8019"/>
    <lineage>
        <taxon>Eukaryota</taxon>
        <taxon>Metazoa</taxon>
        <taxon>Chordata</taxon>
        <taxon>Craniata</taxon>
        <taxon>Vertebrata</taxon>
        <taxon>Euteleostomi</taxon>
        <taxon>Actinopterygii</taxon>
        <taxon>Neopterygii</taxon>
        <taxon>Teleostei</taxon>
        <taxon>Protacanthopterygii</taxon>
        <taxon>Salmoniformes</taxon>
        <taxon>Salmonidae</taxon>
        <taxon>Salmoninae</taxon>
        <taxon>Oncorhynchus</taxon>
    </lineage>
</organism>
<reference evidence="1" key="2">
    <citation type="submission" date="2025-09" db="UniProtKB">
        <authorList>
            <consortium name="Ensembl"/>
        </authorList>
    </citation>
    <scope>IDENTIFICATION</scope>
</reference>
<reference evidence="1" key="1">
    <citation type="submission" date="2025-08" db="UniProtKB">
        <authorList>
            <consortium name="Ensembl"/>
        </authorList>
    </citation>
    <scope>IDENTIFICATION</scope>
</reference>
<name>A0A8C7FFJ8_ONCKI</name>
<protein>
    <submittedName>
        <fullName evidence="1">Uncharacterized protein</fullName>
    </submittedName>
</protein>